<dbReference type="Pfam" id="PF00172">
    <property type="entry name" value="Zn_clus"/>
    <property type="match status" value="1"/>
</dbReference>
<sequence>MKAKRGCWTCKQRKIGCDKTIPRCNNCNRSQRLCEGYGIRLNWPDQLQSRRDDHIVCFVPEGFSAGESISTQQRRFCNTTYRDFALAKQERLTWLQIIKRLCAEPSPSLTLHLPAVGNDAMLLTYYEQIIAPMCSTTRAWNGFQFQVLPMALSSRDKVSRSLCNSMLAISAHHRQLPGAALAYKVAAMKGLHESVTTLGGGLCVVSPETTLATAMMLCMYSVFDEEEAQFHAHLEGAKKILSCLPASQRRQPAIEFLVNWILYYDILSNFAQPFRDSQAHREIAFSRDPQTRPDLVRNTVAHFYTPLTFRKIVGLLGCSIEVFDIISSVNKVRAEVLEHANRDITGTRWQMRVALEEKLRNLTQNFSPDEVAHSTCDQIIASTATAELYRLATLLYLVRVVPVHGDEAQRNAYLDQAFMALGQVRVATCPWPVFIIACESRTEEQRMKILNVLDCMDSARNVGNVRITRNIIQTIWRQQDLRGSADMTGPVPWWLCIESSIPVPWFT</sequence>
<dbReference type="Pfam" id="PF11951">
    <property type="entry name" value="Fungal_trans_2"/>
    <property type="match status" value="1"/>
</dbReference>
<name>A0A2G5IAU2_CERBT</name>
<evidence type="ECO:0000256" key="1">
    <source>
        <dbReference type="ARBA" id="ARBA00004123"/>
    </source>
</evidence>
<evidence type="ECO:0000313" key="4">
    <source>
        <dbReference type="EMBL" id="PIB01909.1"/>
    </source>
</evidence>
<dbReference type="GO" id="GO:0045944">
    <property type="term" value="P:positive regulation of transcription by RNA polymerase II"/>
    <property type="evidence" value="ECO:0007669"/>
    <property type="project" value="TreeGrafter"/>
</dbReference>
<keyword evidence="2" id="KW-0539">Nucleus</keyword>
<evidence type="ECO:0000313" key="6">
    <source>
        <dbReference type="Proteomes" id="UP000230605"/>
    </source>
</evidence>
<comment type="subcellular location">
    <subcellularLocation>
        <location evidence="1">Nucleus</location>
    </subcellularLocation>
</comment>
<dbReference type="Proteomes" id="UP000230605">
    <property type="component" value="Chromosome 1"/>
</dbReference>
<keyword evidence="7" id="KW-1185">Reference proteome</keyword>
<dbReference type="PANTHER" id="PTHR37534:SF49">
    <property type="entry name" value="LYSINE BIOSYNTHESIS REGULATORY PROTEIN LYS14"/>
    <property type="match status" value="1"/>
</dbReference>
<dbReference type="InterPro" id="IPR021858">
    <property type="entry name" value="Fun_TF"/>
</dbReference>
<dbReference type="GO" id="GO:0008270">
    <property type="term" value="F:zinc ion binding"/>
    <property type="evidence" value="ECO:0007669"/>
    <property type="project" value="InterPro"/>
</dbReference>
<proteinExistence type="predicted"/>
<reference evidence="5 7" key="2">
    <citation type="submission" date="2023-09" db="EMBL/GenBank/DDBJ databases">
        <title>Complete-Gapless Cercospora beticola genome.</title>
        <authorList>
            <person name="Wyatt N.A."/>
            <person name="Spanner R.E."/>
            <person name="Bolton M.D."/>
        </authorList>
    </citation>
    <scope>NUCLEOTIDE SEQUENCE [LARGE SCALE GENOMIC DNA]</scope>
    <source>
        <strain evidence="5">Cb09-40</strain>
    </source>
</reference>
<dbReference type="InterPro" id="IPR001138">
    <property type="entry name" value="Zn2Cys6_DnaBD"/>
</dbReference>
<dbReference type="CDD" id="cd00067">
    <property type="entry name" value="GAL4"/>
    <property type="match status" value="1"/>
</dbReference>
<organism evidence="4 6">
    <name type="scientific">Cercospora beticola</name>
    <name type="common">Sugarbeet leaf spot fungus</name>
    <dbReference type="NCBI Taxonomy" id="122368"/>
    <lineage>
        <taxon>Eukaryota</taxon>
        <taxon>Fungi</taxon>
        <taxon>Dikarya</taxon>
        <taxon>Ascomycota</taxon>
        <taxon>Pezizomycotina</taxon>
        <taxon>Dothideomycetes</taxon>
        <taxon>Dothideomycetidae</taxon>
        <taxon>Mycosphaerellales</taxon>
        <taxon>Mycosphaerellaceae</taxon>
        <taxon>Cercospora</taxon>
    </lineage>
</organism>
<dbReference type="PANTHER" id="PTHR37534">
    <property type="entry name" value="TRANSCRIPTIONAL ACTIVATOR PROTEIN UGA3"/>
    <property type="match status" value="1"/>
</dbReference>
<dbReference type="Proteomes" id="UP001302367">
    <property type="component" value="Chromosome 1"/>
</dbReference>
<dbReference type="GO" id="GO:0000976">
    <property type="term" value="F:transcription cis-regulatory region binding"/>
    <property type="evidence" value="ECO:0007669"/>
    <property type="project" value="TreeGrafter"/>
</dbReference>
<evidence type="ECO:0000259" key="3">
    <source>
        <dbReference type="PROSITE" id="PS50048"/>
    </source>
</evidence>
<accession>A0A2G5IAU2</accession>
<dbReference type="SUPFAM" id="SSF57701">
    <property type="entry name" value="Zn2/Cys6 DNA-binding domain"/>
    <property type="match status" value="1"/>
</dbReference>
<reference evidence="4 6" key="1">
    <citation type="submission" date="2015-10" db="EMBL/GenBank/DDBJ databases">
        <title>The cercosporin biosynthetic gene cluster was horizontally transferred to several fungal lineages and shown to be expanded in Cercospora beticola based on microsynteny with recipient genomes.</title>
        <authorList>
            <person name="De Jonge R."/>
            <person name="Ebert M.K."/>
            <person name="Suttle J.C."/>
            <person name="Jurick Ii W.M."/>
            <person name="Secor G.A."/>
            <person name="Thomma B.P."/>
            <person name="Van De Peer Y."/>
            <person name="Bolton M.D."/>
        </authorList>
    </citation>
    <scope>NUCLEOTIDE SEQUENCE [LARGE SCALE GENOMIC DNA]</scope>
    <source>
        <strain evidence="4 6">09-40</strain>
    </source>
</reference>
<gene>
    <name evidence="4" type="ORF">CB0940_00024</name>
    <name evidence="5" type="ORF">RHO25_000024</name>
</gene>
<dbReference type="InterPro" id="IPR036864">
    <property type="entry name" value="Zn2-C6_fun-type_DNA-bd_sf"/>
</dbReference>
<protein>
    <recommendedName>
        <fullName evidence="3">Zn(2)-C6 fungal-type domain-containing protein</fullName>
    </recommendedName>
</protein>
<dbReference type="OrthoDB" id="5130013at2759"/>
<dbReference type="Gene3D" id="4.10.240.10">
    <property type="entry name" value="Zn(2)-C6 fungal-type DNA-binding domain"/>
    <property type="match status" value="1"/>
</dbReference>
<feature type="domain" description="Zn(2)-C6 fungal-type" evidence="3">
    <location>
        <begin position="6"/>
        <end position="34"/>
    </location>
</feature>
<evidence type="ECO:0000313" key="5">
    <source>
        <dbReference type="EMBL" id="WPA95425.1"/>
    </source>
</evidence>
<evidence type="ECO:0000256" key="2">
    <source>
        <dbReference type="ARBA" id="ARBA00023242"/>
    </source>
</evidence>
<dbReference type="GO" id="GO:0005634">
    <property type="term" value="C:nucleus"/>
    <property type="evidence" value="ECO:0007669"/>
    <property type="project" value="UniProtKB-SubCell"/>
</dbReference>
<dbReference type="EMBL" id="CP134184">
    <property type="protein sequence ID" value="WPA95425.1"/>
    <property type="molecule type" value="Genomic_DNA"/>
</dbReference>
<dbReference type="GO" id="GO:0000981">
    <property type="term" value="F:DNA-binding transcription factor activity, RNA polymerase II-specific"/>
    <property type="evidence" value="ECO:0007669"/>
    <property type="project" value="InterPro"/>
</dbReference>
<dbReference type="PROSITE" id="PS00463">
    <property type="entry name" value="ZN2_CY6_FUNGAL_1"/>
    <property type="match status" value="1"/>
</dbReference>
<evidence type="ECO:0000313" key="7">
    <source>
        <dbReference type="Proteomes" id="UP001302367"/>
    </source>
</evidence>
<dbReference type="EMBL" id="LKMD01000100">
    <property type="protein sequence ID" value="PIB01909.1"/>
    <property type="molecule type" value="Genomic_DNA"/>
</dbReference>
<dbReference type="PROSITE" id="PS50048">
    <property type="entry name" value="ZN2_CY6_FUNGAL_2"/>
    <property type="match status" value="1"/>
</dbReference>
<dbReference type="AlphaFoldDB" id="A0A2G5IAU2"/>
<dbReference type="SMART" id="SM00066">
    <property type="entry name" value="GAL4"/>
    <property type="match status" value="1"/>
</dbReference>